<keyword evidence="3" id="KW-0732">Signal</keyword>
<evidence type="ECO:0000256" key="3">
    <source>
        <dbReference type="ARBA" id="ARBA00022729"/>
    </source>
</evidence>
<dbReference type="InterPro" id="IPR028082">
    <property type="entry name" value="Peripla_BP_I"/>
</dbReference>
<dbReference type="SUPFAM" id="SSF53822">
    <property type="entry name" value="Periplasmic binding protein-like I"/>
    <property type="match status" value="1"/>
</dbReference>
<dbReference type="Pfam" id="PF13407">
    <property type="entry name" value="Peripla_BP_4"/>
    <property type="match status" value="1"/>
</dbReference>
<name>A0A662DI22_UNCAE</name>
<evidence type="ECO:0000256" key="2">
    <source>
        <dbReference type="ARBA" id="ARBA00007639"/>
    </source>
</evidence>
<comment type="similarity">
    <text evidence="2">Belongs to the bacterial solute-binding protein 2 family.</text>
</comment>
<feature type="domain" description="Periplasmic binding protein" evidence="4">
    <location>
        <begin position="36"/>
        <end position="291"/>
    </location>
</feature>
<dbReference type="Gene3D" id="3.40.50.2300">
    <property type="match status" value="2"/>
</dbReference>
<reference evidence="5 6" key="1">
    <citation type="submission" date="2018-06" db="EMBL/GenBank/DDBJ databases">
        <title>Extensive metabolic versatility and redundancy in microbially diverse, dynamic hydrothermal sediments.</title>
        <authorList>
            <person name="Dombrowski N."/>
            <person name="Teske A."/>
            <person name="Baker B.J."/>
        </authorList>
    </citation>
    <scope>NUCLEOTIDE SEQUENCE [LARGE SCALE GENOMIC DNA]</scope>
    <source>
        <strain evidence="5">B19_G9</strain>
    </source>
</reference>
<sequence length="321" mass="35066">MSKKRRGLVILLAIAVVISTLGFSTVGFAKEKPITIGFSVPSLYFTWFVFTKEVALDEAKKLGVKVVVYDGMNKVSKQISDIEDMIVKGVDGVLISPINVKALVPGLEKLDKAGIPCATFDRKVVGAPFLVHVGADNVEGGRIAAIYTVAKLNGKGKIIELQGTPGSSPAIDRGSGFHQVIKEFPQMKIVFSETGQFDRETGMRVMEDAITAHPDFDAVWAHNDDMMMGAVEAIESAGYDLNKVVLVSFDAIPDALEAIQEGKIDATIEQHPGEQVREAMRYLVNYIRTGEKPPKHENYVIPTLITKANLQMAEKYGEIKK</sequence>
<evidence type="ECO:0000256" key="1">
    <source>
        <dbReference type="ARBA" id="ARBA00004196"/>
    </source>
</evidence>
<comment type="subcellular location">
    <subcellularLocation>
        <location evidence="1">Cell envelope</location>
    </subcellularLocation>
</comment>
<dbReference type="Proteomes" id="UP000267654">
    <property type="component" value="Unassembled WGS sequence"/>
</dbReference>
<dbReference type="InterPro" id="IPR025997">
    <property type="entry name" value="SBP_2_dom"/>
</dbReference>
<dbReference type="AlphaFoldDB" id="A0A662DI22"/>
<evidence type="ECO:0000313" key="5">
    <source>
        <dbReference type="EMBL" id="RLE15165.1"/>
    </source>
</evidence>
<comment type="caution">
    <text evidence="5">The sequence shown here is derived from an EMBL/GenBank/DDBJ whole genome shotgun (WGS) entry which is preliminary data.</text>
</comment>
<protein>
    <recommendedName>
        <fullName evidence="4">Periplasmic binding protein domain-containing protein</fullName>
    </recommendedName>
</protein>
<gene>
    <name evidence="5" type="ORF">DRI96_00320</name>
</gene>
<accession>A0A662DI22</accession>
<dbReference type="EMBL" id="QMQB01000007">
    <property type="protein sequence ID" value="RLE15165.1"/>
    <property type="molecule type" value="Genomic_DNA"/>
</dbReference>
<proteinExistence type="inferred from homology"/>
<dbReference type="PANTHER" id="PTHR46847">
    <property type="entry name" value="D-ALLOSE-BINDING PERIPLASMIC PROTEIN-RELATED"/>
    <property type="match status" value="1"/>
</dbReference>
<dbReference type="GO" id="GO:0030246">
    <property type="term" value="F:carbohydrate binding"/>
    <property type="evidence" value="ECO:0007669"/>
    <property type="project" value="UniProtKB-ARBA"/>
</dbReference>
<organism evidence="5 6">
    <name type="scientific">Aerophobetes bacterium</name>
    <dbReference type="NCBI Taxonomy" id="2030807"/>
    <lineage>
        <taxon>Bacteria</taxon>
        <taxon>Candidatus Aerophobota</taxon>
    </lineage>
</organism>
<dbReference type="GO" id="GO:0030313">
    <property type="term" value="C:cell envelope"/>
    <property type="evidence" value="ECO:0007669"/>
    <property type="project" value="UniProtKB-SubCell"/>
</dbReference>
<evidence type="ECO:0000313" key="6">
    <source>
        <dbReference type="Proteomes" id="UP000267654"/>
    </source>
</evidence>
<dbReference type="PANTHER" id="PTHR46847:SF1">
    <property type="entry name" value="D-ALLOSE-BINDING PERIPLASMIC PROTEIN-RELATED"/>
    <property type="match status" value="1"/>
</dbReference>
<evidence type="ECO:0000259" key="4">
    <source>
        <dbReference type="Pfam" id="PF13407"/>
    </source>
</evidence>